<dbReference type="InterPro" id="IPR025877">
    <property type="entry name" value="MobA-like_NTP_Trfase"/>
</dbReference>
<organism evidence="3 4">
    <name type="scientific">Acuticoccus mangrovi</name>
    <dbReference type="NCBI Taxonomy" id="2796142"/>
    <lineage>
        <taxon>Bacteria</taxon>
        <taxon>Pseudomonadati</taxon>
        <taxon>Pseudomonadota</taxon>
        <taxon>Alphaproteobacteria</taxon>
        <taxon>Hyphomicrobiales</taxon>
        <taxon>Amorphaceae</taxon>
        <taxon>Acuticoccus</taxon>
    </lineage>
</organism>
<dbReference type="RefSeq" id="WP_198883607.1">
    <property type="nucleotide sequence ID" value="NZ_JAEKJA010000020.1"/>
</dbReference>
<dbReference type="AlphaFoldDB" id="A0A934IU09"/>
<evidence type="ECO:0000259" key="2">
    <source>
        <dbReference type="SMART" id="SM00852"/>
    </source>
</evidence>
<dbReference type="SUPFAM" id="SSF53218">
    <property type="entry name" value="Molybdenum cofactor biosynthesis proteins"/>
    <property type="match status" value="1"/>
</dbReference>
<dbReference type="PIRSF" id="PIRSF036626">
    <property type="entry name" value="MPTBd_MobAlike"/>
    <property type="match status" value="1"/>
</dbReference>
<accession>A0A934IU09</accession>
<dbReference type="Proteomes" id="UP000609531">
    <property type="component" value="Unassembled WGS sequence"/>
</dbReference>
<keyword evidence="1" id="KW-0460">Magnesium</keyword>
<dbReference type="InterPro" id="IPR036425">
    <property type="entry name" value="MoaB/Mog-like_dom_sf"/>
</dbReference>
<protein>
    <submittedName>
        <fullName evidence="3">Molybdopterin-binding/glycosyltransferase family 2 protein</fullName>
    </submittedName>
</protein>
<dbReference type="Pfam" id="PF12804">
    <property type="entry name" value="NTP_transf_3"/>
    <property type="match status" value="1"/>
</dbReference>
<dbReference type="CDD" id="cd04182">
    <property type="entry name" value="GT_2_like_f"/>
    <property type="match status" value="1"/>
</dbReference>
<sequence>MRFGRVALVDAAGAYLAHSQRTEGGVIKKGTRLTADHVAALLATGIAEVTVARLDPGDVHEDAAARRIADAVAGAGVRVDRADTGRSNLYAAIDGLVVVDKAAVDGFNAVDPALTLATLPAYKRVPVGQMVATVKIIPFAAPDASLAAALDGRAALVSVAPWKVRRVAAISTTLPSLKESVIDKTLGIFERRLAEPGAAIAHETRVAHRVEALTPAIAKAAAETELVVVFGASAVVDAADVIPAAIRAAGGTIIRLGMPVDPGNLLVLGEVGGTPVVGAPGCARSPKENGFDFVLDRLLAGLEVTPADIIGMGVGGLLTDTALRPRPRRGTMDDTAPRHPVAIVLAAGRSTRMGGPNKLLEAVGGVPMVRRVAEAALASRAEQVVVVTGHEAARVGESLDGLHVRLVHNPAFADGLSTSLKAGLNALPDGVDAALILLGDMPLVTAEDCDKVLGALGDGALIAMATANGARGNPVAWSSRLFSELKATEGDAGGRSLLSRYADDLVDVEIGAAASLDADTPEALAAVRRQAD</sequence>
<evidence type="ECO:0000313" key="3">
    <source>
        <dbReference type="EMBL" id="MBJ3777699.1"/>
    </source>
</evidence>
<keyword evidence="4" id="KW-1185">Reference proteome</keyword>
<dbReference type="PANTHER" id="PTHR43777">
    <property type="entry name" value="MOLYBDENUM COFACTOR CYTIDYLYLTRANSFERASE"/>
    <property type="match status" value="1"/>
</dbReference>
<dbReference type="InterPro" id="IPR029044">
    <property type="entry name" value="Nucleotide-diphossugar_trans"/>
</dbReference>
<dbReference type="SUPFAM" id="SSF53448">
    <property type="entry name" value="Nucleotide-diphospho-sugar transferases"/>
    <property type="match status" value="1"/>
</dbReference>
<evidence type="ECO:0000313" key="4">
    <source>
        <dbReference type="Proteomes" id="UP000609531"/>
    </source>
</evidence>
<evidence type="ECO:0000256" key="1">
    <source>
        <dbReference type="ARBA" id="ARBA00022842"/>
    </source>
</evidence>
<name>A0A934IU09_9HYPH</name>
<dbReference type="PANTHER" id="PTHR43777:SF1">
    <property type="entry name" value="MOLYBDENUM COFACTOR CYTIDYLYLTRANSFERASE"/>
    <property type="match status" value="1"/>
</dbReference>
<gene>
    <name evidence="3" type="ORF">JCR33_18480</name>
</gene>
<dbReference type="Gene3D" id="3.40.980.10">
    <property type="entry name" value="MoaB/Mog-like domain"/>
    <property type="match status" value="1"/>
</dbReference>
<dbReference type="EMBL" id="JAEKJA010000020">
    <property type="protein sequence ID" value="MBJ3777699.1"/>
    <property type="molecule type" value="Genomic_DNA"/>
</dbReference>
<dbReference type="CDD" id="cd03522">
    <property type="entry name" value="MoeA_like"/>
    <property type="match status" value="1"/>
</dbReference>
<dbReference type="Gene3D" id="3.90.550.10">
    <property type="entry name" value="Spore Coat Polysaccharide Biosynthesis Protein SpsA, Chain A"/>
    <property type="match status" value="1"/>
</dbReference>
<dbReference type="SMART" id="SM00852">
    <property type="entry name" value="MoCF_biosynth"/>
    <property type="match status" value="1"/>
</dbReference>
<proteinExistence type="predicted"/>
<dbReference type="InterPro" id="IPR001453">
    <property type="entry name" value="MoaB/Mog_dom"/>
</dbReference>
<reference evidence="3" key="1">
    <citation type="submission" date="2020-12" db="EMBL/GenBank/DDBJ databases">
        <title>Bacterial taxonomy.</title>
        <authorList>
            <person name="Pan X."/>
        </authorList>
    </citation>
    <scope>NUCLEOTIDE SEQUENCE</scope>
    <source>
        <strain evidence="3">B2012</strain>
    </source>
</reference>
<feature type="domain" description="MoaB/Mog" evidence="2">
    <location>
        <begin position="168"/>
        <end position="300"/>
    </location>
</feature>
<dbReference type="GO" id="GO:0016779">
    <property type="term" value="F:nucleotidyltransferase activity"/>
    <property type="evidence" value="ECO:0007669"/>
    <property type="project" value="UniProtKB-ARBA"/>
</dbReference>
<comment type="caution">
    <text evidence="3">The sequence shown here is derived from an EMBL/GenBank/DDBJ whole genome shotgun (WGS) entry which is preliminary data.</text>
</comment>
<dbReference type="Pfam" id="PF00994">
    <property type="entry name" value="MoCF_biosynth"/>
    <property type="match status" value="1"/>
</dbReference>
<dbReference type="InterPro" id="IPR012184">
    <property type="entry name" value="Bifunc_Mopterin-bd"/>
</dbReference>